<dbReference type="EMBL" id="JABRWJ010000023">
    <property type="protein sequence ID" value="NRF72326.1"/>
    <property type="molecule type" value="Genomic_DNA"/>
</dbReference>
<name>A0ABX2EV34_9BURK</name>
<gene>
    <name evidence="2" type="ORF">HLB44_35650</name>
</gene>
<dbReference type="Pfam" id="PF14341">
    <property type="entry name" value="PilX_N"/>
    <property type="match status" value="1"/>
</dbReference>
<dbReference type="Proteomes" id="UP000737171">
    <property type="component" value="Unassembled WGS sequence"/>
</dbReference>
<dbReference type="InterPro" id="IPR025746">
    <property type="entry name" value="PilX_N_dom"/>
</dbReference>
<reference evidence="2 3" key="1">
    <citation type="submission" date="2020-05" db="EMBL/GenBank/DDBJ databases">
        <title>Aquincola sp. isolate from soil.</title>
        <authorList>
            <person name="Han J."/>
            <person name="Kim D.-U."/>
        </authorList>
    </citation>
    <scope>NUCLEOTIDE SEQUENCE [LARGE SCALE GENOMIC DNA]</scope>
    <source>
        <strain evidence="2 3">S2</strain>
    </source>
</reference>
<comment type="caution">
    <text evidence="2">The sequence shown here is derived from an EMBL/GenBank/DDBJ whole genome shotgun (WGS) entry which is preliminary data.</text>
</comment>
<evidence type="ECO:0000313" key="3">
    <source>
        <dbReference type="Proteomes" id="UP000737171"/>
    </source>
</evidence>
<dbReference type="RefSeq" id="WP_173135348.1">
    <property type="nucleotide sequence ID" value="NZ_JABRWJ010000023.1"/>
</dbReference>
<evidence type="ECO:0000313" key="2">
    <source>
        <dbReference type="EMBL" id="NRF72326.1"/>
    </source>
</evidence>
<accession>A0ABX2EV34</accession>
<keyword evidence="3" id="KW-1185">Reference proteome</keyword>
<evidence type="ECO:0000259" key="1">
    <source>
        <dbReference type="Pfam" id="PF14341"/>
    </source>
</evidence>
<feature type="domain" description="Type 4 fimbrial biogenesis protein PilX N-terminal" evidence="1">
    <location>
        <begin position="18"/>
        <end position="65"/>
    </location>
</feature>
<organism evidence="2 3">
    <name type="scientific">Pseudaquabacterium terrae</name>
    <dbReference type="NCBI Taxonomy" id="2732868"/>
    <lineage>
        <taxon>Bacteria</taxon>
        <taxon>Pseudomonadati</taxon>
        <taxon>Pseudomonadota</taxon>
        <taxon>Betaproteobacteria</taxon>
        <taxon>Burkholderiales</taxon>
        <taxon>Sphaerotilaceae</taxon>
        <taxon>Pseudaquabacterium</taxon>
    </lineage>
</organism>
<protein>
    <recommendedName>
        <fullName evidence="1">Type 4 fimbrial biogenesis protein PilX N-terminal domain-containing protein</fullName>
    </recommendedName>
</protein>
<sequence length="442" mass="46369">MSTRFNRPPRRSQRGLGTLVIALVLLFAASLGALYVNRGVLVEQRTSANQMQATLSHEVAEAALEWATGMLNAPYDIGANCTYDNTAGNTSFRKRYVMSSWNAATPTTNVVPATTVFPGCKMDPSNGALTCSCPNAPASGTAVASLGSSVQPGFTVAFEAVPGDTDAVKITAWACSAQAASCASTTYGNADGNARTTVTLKLGLSPRPPAAPLTCGTSCDIGGSFNVANNDVATNGITINAGTTIDTSPGTTVTTLAGQPVANSQIENDQSLYSLASADPTCENSAMFKTYFGMTIERFRDSPTTKIISCGSASDCKSQIDTAYSQGWRSFYFNSDLQLSGNNTYGTQADPIIFVTPNALKINGNNTFYGLIFSNSADWNDIGTGSAVINGAQITCAAYKTNGNGTVTYDPDALKNARRMSAPLVRVPGSWRDFRTTTDTLP</sequence>
<proteinExistence type="predicted"/>